<gene>
    <name evidence="1" type="ORF">SU60_11045</name>
</gene>
<keyword evidence="2" id="KW-1185">Reference proteome</keyword>
<dbReference type="AlphaFoldDB" id="A0A0C3DHX2"/>
<protein>
    <recommendedName>
        <fullName evidence="3">Arylsulfatase</fullName>
    </recommendedName>
</protein>
<name>A0A0C3DHX2_9VIBR</name>
<dbReference type="Proteomes" id="UP000031977">
    <property type="component" value="Unassembled WGS sequence"/>
</dbReference>
<feature type="non-terminal residue" evidence="1">
    <location>
        <position position="1"/>
    </location>
</feature>
<dbReference type="EMBL" id="JXOK01000037">
    <property type="protein sequence ID" value="KIN10999.1"/>
    <property type="molecule type" value="Genomic_DNA"/>
</dbReference>
<proteinExistence type="predicted"/>
<sequence length="70" mass="8118">NLRSDPYEEADVTSNIYWDWVLDHVYLYVPAQAYVAKFLETFKEFPPSQTPASFNLDSVMEKLKTAPTTK</sequence>
<evidence type="ECO:0000313" key="2">
    <source>
        <dbReference type="Proteomes" id="UP000031977"/>
    </source>
</evidence>
<dbReference type="STRING" id="50718.SU60_11045"/>
<evidence type="ECO:0000313" key="1">
    <source>
        <dbReference type="EMBL" id="KIN10999.1"/>
    </source>
</evidence>
<organism evidence="1 2">
    <name type="scientific">Vibrio mytili</name>
    <dbReference type="NCBI Taxonomy" id="50718"/>
    <lineage>
        <taxon>Bacteria</taxon>
        <taxon>Pseudomonadati</taxon>
        <taxon>Pseudomonadota</taxon>
        <taxon>Gammaproteobacteria</taxon>
        <taxon>Vibrionales</taxon>
        <taxon>Vibrionaceae</taxon>
        <taxon>Vibrio</taxon>
    </lineage>
</organism>
<accession>A0A0C3DHX2</accession>
<comment type="caution">
    <text evidence="1">The sequence shown here is derived from an EMBL/GenBank/DDBJ whole genome shotgun (WGS) entry which is preliminary data.</text>
</comment>
<reference evidence="1 2" key="1">
    <citation type="submission" date="2015-01" db="EMBL/GenBank/DDBJ databases">
        <title>Draft genome of Vibrio mytili type strain CAIM 528.</title>
        <authorList>
            <person name="Gonzalez-Castillo A."/>
            <person name="Gomez-Gil B."/>
            <person name="Enciso-Ibarra J."/>
        </authorList>
    </citation>
    <scope>NUCLEOTIDE SEQUENCE [LARGE SCALE GENOMIC DNA]</scope>
    <source>
        <strain evidence="1 2">CAIM 528</strain>
    </source>
</reference>
<evidence type="ECO:0008006" key="3">
    <source>
        <dbReference type="Google" id="ProtNLM"/>
    </source>
</evidence>